<accession>A0A1J9P560</accession>
<comment type="caution">
    <text evidence="1">The sequence shown here is derived from an EMBL/GenBank/DDBJ whole genome shotgun (WGS) entry which is preliminary data.</text>
</comment>
<gene>
    <name evidence="1" type="ORF">AJ78_07917</name>
</gene>
<dbReference type="EMBL" id="LGRN01000574">
    <property type="protein sequence ID" value="OJD11278.1"/>
    <property type="molecule type" value="Genomic_DNA"/>
</dbReference>
<dbReference type="Proteomes" id="UP000182235">
    <property type="component" value="Unassembled WGS sequence"/>
</dbReference>
<name>A0A1J9P560_9EURO</name>
<keyword evidence="2" id="KW-1185">Reference proteome</keyword>
<evidence type="ECO:0000313" key="1">
    <source>
        <dbReference type="EMBL" id="OJD11278.1"/>
    </source>
</evidence>
<organism evidence="1 2">
    <name type="scientific">Emergomyces pasteurianus Ep9510</name>
    <dbReference type="NCBI Taxonomy" id="1447872"/>
    <lineage>
        <taxon>Eukaryota</taxon>
        <taxon>Fungi</taxon>
        <taxon>Dikarya</taxon>
        <taxon>Ascomycota</taxon>
        <taxon>Pezizomycotina</taxon>
        <taxon>Eurotiomycetes</taxon>
        <taxon>Eurotiomycetidae</taxon>
        <taxon>Onygenales</taxon>
        <taxon>Ajellomycetaceae</taxon>
        <taxon>Emergomyces</taxon>
    </lineage>
</organism>
<dbReference type="VEuPathDB" id="FungiDB:AJ78_07917"/>
<proteinExistence type="predicted"/>
<reference evidence="1 2" key="1">
    <citation type="submission" date="2015-07" db="EMBL/GenBank/DDBJ databases">
        <title>Emmonsia species relationships and genome sequence.</title>
        <authorList>
            <consortium name="The Broad Institute Genomics Platform"/>
            <person name="Cuomo C.A."/>
            <person name="Munoz J.F."/>
            <person name="Imamovic A."/>
            <person name="Priest M.E."/>
            <person name="Young S."/>
            <person name="Clay O.K."/>
            <person name="McEwen J.G."/>
        </authorList>
    </citation>
    <scope>NUCLEOTIDE SEQUENCE [LARGE SCALE GENOMIC DNA]</scope>
    <source>
        <strain evidence="1 2">UAMH 9510</strain>
    </source>
</reference>
<sequence length="80" mass="9518">MVVTLPFYKEVNQVKGPLLIGDEVSRETNQSLQFEIRTVVICIQECNRFLEQTRKQPGLRFQKMKKMWILEQLRNVFDGM</sequence>
<dbReference type="AlphaFoldDB" id="A0A1J9P560"/>
<evidence type="ECO:0000313" key="2">
    <source>
        <dbReference type="Proteomes" id="UP000182235"/>
    </source>
</evidence>
<protein>
    <submittedName>
        <fullName evidence="1">Uncharacterized protein</fullName>
    </submittedName>
</protein>